<dbReference type="EMBL" id="UIGI01000001">
    <property type="protein sequence ID" value="SUW63444.1"/>
    <property type="molecule type" value="Genomic_DNA"/>
</dbReference>
<feature type="region of interest" description="Disordered" evidence="1">
    <location>
        <begin position="429"/>
        <end position="515"/>
    </location>
</feature>
<dbReference type="InterPro" id="IPR010584">
    <property type="entry name" value="ExoDNase_VIII"/>
</dbReference>
<organism evidence="2 3">
    <name type="scientific">Buttiauxella agrestis</name>
    <dbReference type="NCBI Taxonomy" id="82977"/>
    <lineage>
        <taxon>Bacteria</taxon>
        <taxon>Pseudomonadati</taxon>
        <taxon>Pseudomonadota</taxon>
        <taxon>Gammaproteobacteria</taxon>
        <taxon>Enterobacterales</taxon>
        <taxon>Enterobacteriaceae</taxon>
        <taxon>Buttiauxella</taxon>
    </lineage>
</organism>
<dbReference type="Pfam" id="PF06630">
    <property type="entry name" value="Exonuc_VIII"/>
    <property type="match status" value="1"/>
</dbReference>
<evidence type="ECO:0000313" key="3">
    <source>
        <dbReference type="Proteomes" id="UP000255528"/>
    </source>
</evidence>
<dbReference type="GO" id="GO:0051908">
    <property type="term" value="F:double-stranded DNA 5'-3' DNA exonuclease activity"/>
    <property type="evidence" value="ECO:0007669"/>
    <property type="project" value="InterPro"/>
</dbReference>
<protein>
    <submittedName>
        <fullName evidence="2">Exodeoxyribonuclease 8</fullName>
        <ecNumber evidence="2">3.1.11.-</ecNumber>
    </submittedName>
</protein>
<dbReference type="RefSeq" id="WP_115628170.1">
    <property type="nucleotide sequence ID" value="NZ_UIGI01000001.1"/>
</dbReference>
<feature type="region of interest" description="Disordered" evidence="1">
    <location>
        <begin position="107"/>
        <end position="132"/>
    </location>
</feature>
<reference evidence="2 3" key="1">
    <citation type="submission" date="2018-06" db="EMBL/GenBank/DDBJ databases">
        <authorList>
            <consortium name="Pathogen Informatics"/>
            <person name="Doyle S."/>
        </authorList>
    </citation>
    <scope>NUCLEOTIDE SEQUENCE [LARGE SCALE GENOMIC DNA]</scope>
    <source>
        <strain evidence="2 3">NCTC12119</strain>
    </source>
</reference>
<feature type="compositionally biased region" description="Low complexity" evidence="1">
    <location>
        <begin position="115"/>
        <end position="126"/>
    </location>
</feature>
<gene>
    <name evidence="2" type="primary">recE</name>
    <name evidence="2" type="ORF">NCTC12119_01934</name>
</gene>
<proteinExistence type="predicted"/>
<dbReference type="EC" id="3.1.11.-" evidence="2"/>
<evidence type="ECO:0000313" key="2">
    <source>
        <dbReference type="EMBL" id="SUW63444.1"/>
    </source>
</evidence>
<dbReference type="Proteomes" id="UP000255528">
    <property type="component" value="Unassembled WGS sequence"/>
</dbReference>
<name>A0A381C6A4_9ENTR</name>
<keyword evidence="2" id="KW-0378">Hydrolase</keyword>
<feature type="compositionally biased region" description="Basic and acidic residues" evidence="1">
    <location>
        <begin position="439"/>
        <end position="456"/>
    </location>
</feature>
<dbReference type="AlphaFoldDB" id="A0A381C6A4"/>
<evidence type="ECO:0000256" key="1">
    <source>
        <dbReference type="SAM" id="MobiDB-lite"/>
    </source>
</evidence>
<accession>A0A381C6A4</accession>
<sequence length="542" mass="60016">MMYAYLIKARPKAGKPNLFTWFDCKSDSRADREIMNILEDNDIETGRGADYMLPVRTNVPVFDDLPEECQLDEAWCDRYELSEDGKTWQKVAAVVDEVPEAPVVTNAVVPENPAPEETSTESAATSDSTQMDKDLVVDANDNDLTEYPVAEMAFGRRLLSQLISTVTAHHIKHAQRVQIMEMSLDTDNSYVQNLLLAARHAPGIEDLSTAQLWKYTHAIKTVFPMEKRHELARVIQFTNLWLTTEHIDRGILVREWAAGNYITSVPRTPSGAIAGGLNNTDRLTPQTALGLEYEIALGILARAREFDIYNPPLETDIMANSIMNKYENEEFLATRDIFISMPGGFDFSRACNVATVKTTPLDLWKTPAKHLEYLNRVMTETDHAHPDQLLVDIACGRSSLPMPMAVETNQPSVEEVNKQLAAARGEFVEGISDPSDPQWVHEDLSKSTSNEVEKEAIQPAENTSDEQMEATDSNEIAGSAEVSAGEGTDANDPQAAAVEVPELTEAEEESSAQQIQNLTQRIERLESALAALGSVFTTAEVA</sequence>